<feature type="compositionally biased region" description="Polar residues" evidence="1">
    <location>
        <begin position="15"/>
        <end position="35"/>
    </location>
</feature>
<feature type="transmembrane region" description="Helical" evidence="2">
    <location>
        <begin position="561"/>
        <end position="586"/>
    </location>
</feature>
<keyword evidence="2" id="KW-0472">Membrane</keyword>
<dbReference type="EMBL" id="NPIC01000001">
    <property type="protein sequence ID" value="RDL41598.1"/>
    <property type="molecule type" value="Genomic_DNA"/>
</dbReference>
<proteinExistence type="predicted"/>
<feature type="region of interest" description="Disordered" evidence="1">
    <location>
        <begin position="221"/>
        <end position="243"/>
    </location>
</feature>
<dbReference type="Proteomes" id="UP000254866">
    <property type="component" value="Unassembled WGS sequence"/>
</dbReference>
<keyword evidence="4" id="KW-1185">Reference proteome</keyword>
<dbReference type="OrthoDB" id="3921198at2759"/>
<evidence type="ECO:0000256" key="2">
    <source>
        <dbReference type="SAM" id="Phobius"/>
    </source>
</evidence>
<feature type="compositionally biased region" description="Polar residues" evidence="1">
    <location>
        <begin position="229"/>
        <end position="243"/>
    </location>
</feature>
<feature type="compositionally biased region" description="Low complexity" evidence="1">
    <location>
        <begin position="37"/>
        <end position="47"/>
    </location>
</feature>
<evidence type="ECO:0000256" key="1">
    <source>
        <dbReference type="SAM" id="MobiDB-lite"/>
    </source>
</evidence>
<keyword evidence="2" id="KW-0812">Transmembrane</keyword>
<feature type="transmembrane region" description="Helical" evidence="2">
    <location>
        <begin position="531"/>
        <end position="549"/>
    </location>
</feature>
<dbReference type="RefSeq" id="XP_031874254.1">
    <property type="nucleotide sequence ID" value="XM_032010200.1"/>
</dbReference>
<evidence type="ECO:0000313" key="3">
    <source>
        <dbReference type="EMBL" id="RDL41598.1"/>
    </source>
</evidence>
<keyword evidence="2" id="KW-1133">Transmembrane helix</keyword>
<comment type="caution">
    <text evidence="3">The sequence shown here is derived from an EMBL/GenBank/DDBJ whole genome shotgun (WGS) entry which is preliminary data.</text>
</comment>
<name>A0A370U1F1_9HELO</name>
<dbReference type="AlphaFoldDB" id="A0A370U1F1"/>
<reference evidence="3 4" key="1">
    <citation type="journal article" date="2018" name="IMA Fungus">
        <title>IMA Genome-F 9: Draft genome sequence of Annulohypoxylon stygium, Aspergillus mulundensis, Berkeleyomyces basicola (syn. Thielaviopsis basicola), Ceratocystis smalleyi, two Cercospora beticola strains, Coleophoma cylindrospora, Fusarium fracticaudum, Phialophora cf. hyalina, and Morchella septimelata.</title>
        <authorList>
            <person name="Wingfield B.D."/>
            <person name="Bills G.F."/>
            <person name="Dong Y."/>
            <person name="Huang W."/>
            <person name="Nel W.J."/>
            <person name="Swalarsk-Parry B.S."/>
            <person name="Vaghefi N."/>
            <person name="Wilken P.M."/>
            <person name="An Z."/>
            <person name="de Beer Z.W."/>
            <person name="De Vos L."/>
            <person name="Chen L."/>
            <person name="Duong T.A."/>
            <person name="Gao Y."/>
            <person name="Hammerbacher A."/>
            <person name="Kikkert J.R."/>
            <person name="Li Y."/>
            <person name="Li H."/>
            <person name="Li K."/>
            <person name="Li Q."/>
            <person name="Liu X."/>
            <person name="Ma X."/>
            <person name="Naidoo K."/>
            <person name="Pethybridge S.J."/>
            <person name="Sun J."/>
            <person name="Steenkamp E.T."/>
            <person name="van der Nest M.A."/>
            <person name="van Wyk S."/>
            <person name="Wingfield M.J."/>
            <person name="Xiong C."/>
            <person name="Yue Q."/>
            <person name="Zhang X."/>
        </authorList>
    </citation>
    <scope>NUCLEOTIDE SEQUENCE [LARGE SCALE GENOMIC DNA]</scope>
    <source>
        <strain evidence="3 4">BP 5553</strain>
    </source>
</reference>
<evidence type="ECO:0000313" key="4">
    <source>
        <dbReference type="Proteomes" id="UP000254866"/>
    </source>
</evidence>
<organism evidence="3 4">
    <name type="scientific">Venustampulla echinocandica</name>
    <dbReference type="NCBI Taxonomy" id="2656787"/>
    <lineage>
        <taxon>Eukaryota</taxon>
        <taxon>Fungi</taxon>
        <taxon>Dikarya</taxon>
        <taxon>Ascomycota</taxon>
        <taxon>Pezizomycotina</taxon>
        <taxon>Leotiomycetes</taxon>
        <taxon>Helotiales</taxon>
        <taxon>Pleuroascaceae</taxon>
        <taxon>Venustampulla</taxon>
    </lineage>
</organism>
<accession>A0A370U1F1</accession>
<sequence length="666" mass="73404">MDRHQAEQVLPPPSSSMSGQAPPNLTIRTSTQPPALSTAAQHASSSSPPDPSQSGYPKRIPIEKQEKALRLYIDYQSATLEEELARREPQSATTFRDGYYLTVPVASAPHSVTSRTSSRRRRAISVSTSACGAVTDMSSVMSFDGKESPSSAKPRAQPEFTTFDGKKLKQRVRSRLSPKAKAKAALVRWLGSCPSCHKRRVPCPLQHHDIDTLKKLHQAMPPERPPYSPSNHQSCSSVSGISQRSGTSSFAGQRVVGVSQTDALMGLGQNEQLLKTSADCDIMDIQSPGGGLTDPLAEISASGTPYQTFPDLSSPYSQYQDGDMFPLGVRRGFFYCQHLDGSCFARFEDPESLQFHFEIAHFSFTRIKPAHRFVCSNCQRLNNMDSAPCYNCGAQGLIELWIYGNFIRTPPYHRSPPDDQDLRMKASISGFLPPYGAPTVNPQMDPDLNNGHFNGDIDPSSYDFDTNNMYGGSDFGSQNFDFDSQDRSPSSNNHFQGAFFRTAKQVAEHITHVSQTSRITTAIGKIYDQKASISFALLLVMAIAFGFTYESAMVCVQRALALAAATFHTHSPAIGFMSILFSFAMYSSMKHFSIRRGQRAPCVRIPPRLRLFDRCANNGLVSDSLDIPLSTARLGSRLSAGRQRLALISTAGMRHYEYERSGNDYV</sequence>
<dbReference type="GeneID" id="43594426"/>
<gene>
    <name evidence="3" type="ORF">BP5553_01577</name>
</gene>
<protein>
    <submittedName>
        <fullName evidence="3">Uncharacterized protein</fullName>
    </submittedName>
</protein>
<feature type="region of interest" description="Disordered" evidence="1">
    <location>
        <begin position="1"/>
        <end position="62"/>
    </location>
</feature>